<sequence length="126" mass="13644">MSWQTYVDANLIGTNKITGAAIYGHDGGKWASSAGFELKPEEFKHLISGFKPNSELFGTGFYLAGVKYFTIKADERSVYGKKESSGCVCVKTGKALIIALYDENSTPGEVAKIAENLADYLISVSF</sequence>
<keyword evidence="2" id="KW-1185">Reference proteome</keyword>
<accession>A0ACC1HWA7</accession>
<reference evidence="1" key="1">
    <citation type="submission" date="2022-06" db="EMBL/GenBank/DDBJ databases">
        <title>Phylogenomic reconstructions and comparative analyses of Kickxellomycotina fungi.</title>
        <authorList>
            <person name="Reynolds N.K."/>
            <person name="Stajich J.E."/>
            <person name="Barry K."/>
            <person name="Grigoriev I.V."/>
            <person name="Crous P."/>
            <person name="Smith M.E."/>
        </authorList>
    </citation>
    <scope>NUCLEOTIDE SEQUENCE</scope>
    <source>
        <strain evidence="1">RSA 2271</strain>
    </source>
</reference>
<evidence type="ECO:0000313" key="2">
    <source>
        <dbReference type="Proteomes" id="UP001145114"/>
    </source>
</evidence>
<name>A0ACC1HWA7_9FUNG</name>
<evidence type="ECO:0000313" key="1">
    <source>
        <dbReference type="EMBL" id="KAJ1679600.1"/>
    </source>
</evidence>
<dbReference type="EMBL" id="JAMZIH010000281">
    <property type="protein sequence ID" value="KAJ1679600.1"/>
    <property type="molecule type" value="Genomic_DNA"/>
</dbReference>
<dbReference type="Proteomes" id="UP001145114">
    <property type="component" value="Unassembled WGS sequence"/>
</dbReference>
<proteinExistence type="predicted"/>
<organism evidence="1 2">
    <name type="scientific">Spiromyces aspiralis</name>
    <dbReference type="NCBI Taxonomy" id="68401"/>
    <lineage>
        <taxon>Eukaryota</taxon>
        <taxon>Fungi</taxon>
        <taxon>Fungi incertae sedis</taxon>
        <taxon>Zoopagomycota</taxon>
        <taxon>Kickxellomycotina</taxon>
        <taxon>Kickxellomycetes</taxon>
        <taxon>Kickxellales</taxon>
        <taxon>Kickxellaceae</taxon>
        <taxon>Spiromyces</taxon>
    </lineage>
</organism>
<comment type="caution">
    <text evidence="1">The sequence shown here is derived from an EMBL/GenBank/DDBJ whole genome shotgun (WGS) entry which is preliminary data.</text>
</comment>
<gene>
    <name evidence="1" type="primary">PFY1</name>
    <name evidence="1" type="ORF">EV182_001714</name>
</gene>
<protein>
    <submittedName>
        <fullName evidence="1">Profilin, required for normal timing of actin polymerization in response to thermal stress</fullName>
    </submittedName>
</protein>